<comment type="caution">
    <text evidence="11">The sequence shown here is derived from an EMBL/GenBank/DDBJ whole genome shotgun (WGS) entry which is preliminary data.</text>
</comment>
<dbReference type="PROSITE" id="PS00216">
    <property type="entry name" value="SUGAR_TRANSPORT_1"/>
    <property type="match status" value="2"/>
</dbReference>
<dbReference type="PRINTS" id="PR00171">
    <property type="entry name" value="SUGRTRNSPORT"/>
</dbReference>
<feature type="transmembrane region" description="Helical" evidence="9">
    <location>
        <begin position="450"/>
        <end position="475"/>
    </location>
</feature>
<evidence type="ECO:0000313" key="12">
    <source>
        <dbReference type="Proteomes" id="UP000612352"/>
    </source>
</evidence>
<dbReference type="Proteomes" id="UP000612352">
    <property type="component" value="Unassembled WGS sequence"/>
</dbReference>
<dbReference type="InterPro" id="IPR005829">
    <property type="entry name" value="Sugar_transporter_CS"/>
</dbReference>
<dbReference type="PANTHER" id="PTHR48020:SF12">
    <property type="entry name" value="PROTON MYO-INOSITOL COTRANSPORTER"/>
    <property type="match status" value="1"/>
</dbReference>
<dbReference type="InterPro" id="IPR005828">
    <property type="entry name" value="MFS_sugar_transport-like"/>
</dbReference>
<reference evidence="11 12" key="1">
    <citation type="submission" date="2020-12" db="EMBL/GenBank/DDBJ databases">
        <title>Brachybacterium sp. MASK1Z-5, whole genome shotgun sequence.</title>
        <authorList>
            <person name="Tuo L."/>
        </authorList>
    </citation>
    <scope>NUCLEOTIDE SEQUENCE [LARGE SCALE GENOMIC DNA]</scope>
    <source>
        <strain evidence="11 12">MASK1Z-5</strain>
    </source>
</reference>
<organism evidence="11 12">
    <name type="scientific">Brachybacterium halotolerans</name>
    <dbReference type="NCBI Taxonomy" id="2795215"/>
    <lineage>
        <taxon>Bacteria</taxon>
        <taxon>Bacillati</taxon>
        <taxon>Actinomycetota</taxon>
        <taxon>Actinomycetes</taxon>
        <taxon>Micrococcales</taxon>
        <taxon>Dermabacteraceae</taxon>
        <taxon>Brachybacterium</taxon>
    </lineage>
</organism>
<evidence type="ECO:0000256" key="1">
    <source>
        <dbReference type="ARBA" id="ARBA00004651"/>
    </source>
</evidence>
<dbReference type="PROSITE" id="PS50850">
    <property type="entry name" value="MFS"/>
    <property type="match status" value="1"/>
</dbReference>
<evidence type="ECO:0000256" key="6">
    <source>
        <dbReference type="ARBA" id="ARBA00023136"/>
    </source>
</evidence>
<evidence type="ECO:0000256" key="4">
    <source>
        <dbReference type="ARBA" id="ARBA00022692"/>
    </source>
</evidence>
<feature type="transmembrane region" description="Helical" evidence="9">
    <location>
        <begin position="101"/>
        <end position="121"/>
    </location>
</feature>
<feature type="transmembrane region" description="Helical" evidence="9">
    <location>
        <begin position="169"/>
        <end position="190"/>
    </location>
</feature>
<evidence type="ECO:0000259" key="10">
    <source>
        <dbReference type="PROSITE" id="PS50850"/>
    </source>
</evidence>
<dbReference type="PROSITE" id="PS00217">
    <property type="entry name" value="SUGAR_TRANSPORT_2"/>
    <property type="match status" value="1"/>
</dbReference>
<gene>
    <name evidence="11" type="ORF">I8D64_05395</name>
</gene>
<name>A0ABS1B862_9MICO</name>
<evidence type="ECO:0000313" key="11">
    <source>
        <dbReference type="EMBL" id="MBK0330833.1"/>
    </source>
</evidence>
<evidence type="ECO:0000256" key="8">
    <source>
        <dbReference type="SAM" id="MobiDB-lite"/>
    </source>
</evidence>
<dbReference type="Pfam" id="PF00083">
    <property type="entry name" value="Sugar_tr"/>
    <property type="match status" value="1"/>
</dbReference>
<feature type="compositionally biased region" description="Polar residues" evidence="8">
    <location>
        <begin position="1"/>
        <end position="10"/>
    </location>
</feature>
<dbReference type="InterPro" id="IPR036259">
    <property type="entry name" value="MFS_trans_sf"/>
</dbReference>
<dbReference type="EMBL" id="JAEDAJ010000002">
    <property type="protein sequence ID" value="MBK0330833.1"/>
    <property type="molecule type" value="Genomic_DNA"/>
</dbReference>
<keyword evidence="3 7" id="KW-0813">Transport</keyword>
<accession>A0ABS1B862</accession>
<feature type="transmembrane region" description="Helical" evidence="9">
    <location>
        <begin position="369"/>
        <end position="391"/>
    </location>
</feature>
<feature type="transmembrane region" description="Helical" evidence="9">
    <location>
        <begin position="127"/>
        <end position="149"/>
    </location>
</feature>
<evidence type="ECO:0000256" key="2">
    <source>
        <dbReference type="ARBA" id="ARBA00010992"/>
    </source>
</evidence>
<evidence type="ECO:0000256" key="3">
    <source>
        <dbReference type="ARBA" id="ARBA00022448"/>
    </source>
</evidence>
<keyword evidence="6 9" id="KW-0472">Membrane</keyword>
<feature type="transmembrane region" description="Helical" evidence="9">
    <location>
        <begin position="411"/>
        <end position="438"/>
    </location>
</feature>
<keyword evidence="4 9" id="KW-0812">Transmembrane</keyword>
<evidence type="ECO:0000256" key="5">
    <source>
        <dbReference type="ARBA" id="ARBA00022989"/>
    </source>
</evidence>
<evidence type="ECO:0000256" key="9">
    <source>
        <dbReference type="SAM" id="Phobius"/>
    </source>
</evidence>
<proteinExistence type="inferred from homology"/>
<dbReference type="InterPro" id="IPR050814">
    <property type="entry name" value="Myo-inositol_Transporter"/>
</dbReference>
<feature type="transmembrane region" description="Helical" evidence="9">
    <location>
        <begin position="69"/>
        <end position="89"/>
    </location>
</feature>
<dbReference type="PANTHER" id="PTHR48020">
    <property type="entry name" value="PROTON MYO-INOSITOL COTRANSPORTER"/>
    <property type="match status" value="1"/>
</dbReference>
<feature type="transmembrane region" description="Helical" evidence="9">
    <location>
        <begin position="33"/>
        <end position="49"/>
    </location>
</feature>
<comment type="similarity">
    <text evidence="2 7">Belongs to the major facilitator superfamily. Sugar transporter (TC 2.A.1.1) family.</text>
</comment>
<sequence>MTHPDPSTTAGPGPDVPAPEATPVVPPAARRRALGAALAASISGLMFGWDAMSLNVIKNALAFHTGASTGMLGFAVAFGVLTAVLGAFLAGRLSDRIGRRAIMIVAAILFIVSSVGTAFVGDSMAMFLFWRIFSGMAMGAAMTIAPAYVSETSPASMRGMLVSLRQFMLIIGLFVCGLLGDAMLAAAPAPQGDAPLSTSQLGLLGLHLEVWQWAFLSVALGGVIYLVASLLIPESPRFLIAHGRTDQARAVLARTVGEEGVDQRVEEITRSLTDHGSGHGSGRRGSGFRALLVPGTSRLQRIVWVGIGLAALQQLVGINAIFYYATTIFATIGFGEQDALKQTLVLTAVKVVAIILGMLLVDRVGRRPLLLWGSISMFAALMVTAVIMLTAPQVAQDGGGTAPDLASSPVLGILALVALCLYVGAYAGTWGPIMWVLIGEMFPNRMRGAATSVAGGVEWASNFAVTLTFPVLAAWSIGTTYAVYAIIALASILFVLKLVPETKNLELEQMDDIADAPAASART</sequence>
<feature type="transmembrane region" description="Helical" evidence="9">
    <location>
        <begin position="344"/>
        <end position="362"/>
    </location>
</feature>
<keyword evidence="12" id="KW-1185">Reference proteome</keyword>
<dbReference type="SUPFAM" id="SSF103473">
    <property type="entry name" value="MFS general substrate transporter"/>
    <property type="match status" value="1"/>
</dbReference>
<feature type="transmembrane region" description="Helical" evidence="9">
    <location>
        <begin position="302"/>
        <end position="324"/>
    </location>
</feature>
<feature type="transmembrane region" description="Helical" evidence="9">
    <location>
        <begin position="210"/>
        <end position="232"/>
    </location>
</feature>
<dbReference type="RefSeq" id="WP_200501485.1">
    <property type="nucleotide sequence ID" value="NZ_JAEDAJ010000002.1"/>
</dbReference>
<dbReference type="InterPro" id="IPR020846">
    <property type="entry name" value="MFS_dom"/>
</dbReference>
<feature type="region of interest" description="Disordered" evidence="8">
    <location>
        <begin position="1"/>
        <end position="23"/>
    </location>
</feature>
<dbReference type="Gene3D" id="1.20.1250.20">
    <property type="entry name" value="MFS general substrate transporter like domains"/>
    <property type="match status" value="2"/>
</dbReference>
<feature type="domain" description="Major facilitator superfamily (MFS) profile" evidence="10">
    <location>
        <begin position="36"/>
        <end position="503"/>
    </location>
</feature>
<comment type="subcellular location">
    <subcellularLocation>
        <location evidence="1">Cell membrane</location>
        <topology evidence="1">Multi-pass membrane protein</topology>
    </subcellularLocation>
</comment>
<protein>
    <submittedName>
        <fullName evidence="11">Sugar porter family MFS transporter</fullName>
    </submittedName>
</protein>
<evidence type="ECO:0000256" key="7">
    <source>
        <dbReference type="RuleBase" id="RU003346"/>
    </source>
</evidence>
<dbReference type="InterPro" id="IPR003663">
    <property type="entry name" value="Sugar/inositol_transpt"/>
</dbReference>
<dbReference type="NCBIfam" id="TIGR00879">
    <property type="entry name" value="SP"/>
    <property type="match status" value="1"/>
</dbReference>
<keyword evidence="5 9" id="KW-1133">Transmembrane helix</keyword>
<feature type="transmembrane region" description="Helical" evidence="9">
    <location>
        <begin position="481"/>
        <end position="499"/>
    </location>
</feature>